<sequence>MIRCLWITRQEPRAANAGDIIYSLGLIRAVAATGQVKLTVLTHQDRFEVAEIENVRFELPTFMPGKSFSCMLSSLPADAHRMGNATMRRRLSELLSSETFDRVVIDQAACSWALDQIPVDLPVIYIAHNHETAVRAEIAADGRGLTAPVYRFDAWKYGHLETRLCQRACGITAITPRDEAAFRAQFPAKRYVVLPPGYEGTIPDGPPPAITTATPRKVVLGGTFEWLAKRRNLEAFLNDAERHFPTAGIEFQVVGKADPEHFKDLALRHPWAKFDANVPSMAPFLQNARMGLIPEALGGGFKLKALDYIFRGLPLASIESALSGLPVSAGKGAIAAHSTAELAEKVTQSIDDLEFLNQQAHIALDRCRGAFRWEDRGQRLAELLCQP</sequence>
<proteinExistence type="predicted"/>
<dbReference type="Proteomes" id="UP000557717">
    <property type="component" value="Unassembled WGS sequence"/>
</dbReference>
<protein>
    <submittedName>
        <fullName evidence="1">Glycosyltransferase involved in cell wall biosynthesis</fullName>
    </submittedName>
</protein>
<evidence type="ECO:0000313" key="2">
    <source>
        <dbReference type="Proteomes" id="UP000557717"/>
    </source>
</evidence>
<keyword evidence="1" id="KW-0808">Transferase</keyword>
<accession>A0A840V4A8</accession>
<dbReference type="AlphaFoldDB" id="A0A840V4A8"/>
<keyword evidence="2" id="KW-1185">Reference proteome</keyword>
<name>A0A840V4A8_9BACT</name>
<dbReference type="GO" id="GO:0016740">
    <property type="term" value="F:transferase activity"/>
    <property type="evidence" value="ECO:0007669"/>
    <property type="project" value="UniProtKB-KW"/>
</dbReference>
<dbReference type="SUPFAM" id="SSF53756">
    <property type="entry name" value="UDP-Glycosyltransferase/glycogen phosphorylase"/>
    <property type="match status" value="1"/>
</dbReference>
<gene>
    <name evidence="1" type="ORF">HNR46_000698</name>
</gene>
<dbReference type="RefSeq" id="WP_184015793.1">
    <property type="nucleotide sequence ID" value="NZ_JACHFD010000002.1"/>
</dbReference>
<reference evidence="1 2" key="1">
    <citation type="submission" date="2020-08" db="EMBL/GenBank/DDBJ databases">
        <title>Genomic Encyclopedia of Type Strains, Phase IV (KMG-IV): sequencing the most valuable type-strain genomes for metagenomic binning, comparative biology and taxonomic classification.</title>
        <authorList>
            <person name="Goeker M."/>
        </authorList>
    </citation>
    <scope>NUCLEOTIDE SEQUENCE [LARGE SCALE GENOMIC DNA]</scope>
    <source>
        <strain evidence="1 2">YC6886</strain>
    </source>
</reference>
<organism evidence="1 2">
    <name type="scientific">Haloferula luteola</name>
    <dbReference type="NCBI Taxonomy" id="595692"/>
    <lineage>
        <taxon>Bacteria</taxon>
        <taxon>Pseudomonadati</taxon>
        <taxon>Verrucomicrobiota</taxon>
        <taxon>Verrucomicrobiia</taxon>
        <taxon>Verrucomicrobiales</taxon>
        <taxon>Verrucomicrobiaceae</taxon>
        <taxon>Haloferula</taxon>
    </lineage>
</organism>
<dbReference type="EMBL" id="JACHFD010000002">
    <property type="protein sequence ID" value="MBB5350474.1"/>
    <property type="molecule type" value="Genomic_DNA"/>
</dbReference>
<comment type="caution">
    <text evidence="1">The sequence shown here is derived from an EMBL/GenBank/DDBJ whole genome shotgun (WGS) entry which is preliminary data.</text>
</comment>
<evidence type="ECO:0000313" key="1">
    <source>
        <dbReference type="EMBL" id="MBB5350474.1"/>
    </source>
</evidence>